<keyword evidence="2 10" id="KW-0732">Signal</keyword>
<dbReference type="InterPro" id="IPR001967">
    <property type="entry name" value="Peptidase_S11_N"/>
</dbReference>
<dbReference type="InParanoid" id="D1C7P1"/>
<dbReference type="eggNOG" id="COG1686">
    <property type="taxonomic scope" value="Bacteria"/>
</dbReference>
<dbReference type="EMBL" id="CP001823">
    <property type="protein sequence ID" value="ACZ37874.1"/>
    <property type="molecule type" value="Genomic_DNA"/>
</dbReference>
<feature type="active site" description="Proton acceptor" evidence="7">
    <location>
        <position position="79"/>
    </location>
</feature>
<comment type="similarity">
    <text evidence="1 9">Belongs to the peptidase S11 family.</text>
</comment>
<evidence type="ECO:0000256" key="2">
    <source>
        <dbReference type="ARBA" id="ARBA00022729"/>
    </source>
</evidence>
<dbReference type="Pfam" id="PF00768">
    <property type="entry name" value="Peptidase_S11"/>
    <property type="match status" value="1"/>
</dbReference>
<dbReference type="AlphaFoldDB" id="D1C7P1"/>
<name>D1C7P1_SPHTD</name>
<dbReference type="Gene3D" id="3.40.710.10">
    <property type="entry name" value="DD-peptidase/beta-lactamase superfamily"/>
    <property type="match status" value="1"/>
</dbReference>
<evidence type="ECO:0000256" key="4">
    <source>
        <dbReference type="ARBA" id="ARBA00022960"/>
    </source>
</evidence>
<evidence type="ECO:0000256" key="6">
    <source>
        <dbReference type="ARBA" id="ARBA00023316"/>
    </source>
</evidence>
<dbReference type="GO" id="GO:0071555">
    <property type="term" value="P:cell wall organization"/>
    <property type="evidence" value="ECO:0007669"/>
    <property type="project" value="UniProtKB-KW"/>
</dbReference>
<evidence type="ECO:0000256" key="1">
    <source>
        <dbReference type="ARBA" id="ARBA00007164"/>
    </source>
</evidence>
<keyword evidence="13" id="KW-1185">Reference proteome</keyword>
<evidence type="ECO:0000256" key="3">
    <source>
        <dbReference type="ARBA" id="ARBA00022801"/>
    </source>
</evidence>
<keyword evidence="4" id="KW-0133">Cell shape</keyword>
<dbReference type="GO" id="GO:0009252">
    <property type="term" value="P:peptidoglycan biosynthetic process"/>
    <property type="evidence" value="ECO:0007669"/>
    <property type="project" value="UniProtKB-KW"/>
</dbReference>
<dbReference type="InterPro" id="IPR018044">
    <property type="entry name" value="Peptidase_S11"/>
</dbReference>
<dbReference type="EC" id="3.4.16.4" evidence="12"/>
<dbReference type="RefSeq" id="WP_012870921.1">
    <property type="nucleotide sequence ID" value="NC_013523.1"/>
</dbReference>
<keyword evidence="12" id="KW-0121">Carboxypeptidase</keyword>
<reference evidence="12 13" key="2">
    <citation type="journal article" date="2010" name="Stand. Genomic Sci.">
        <title>Complete genome sequence of Desulfohalobium retbaense type strain (HR(100)).</title>
        <authorList>
            <person name="Spring S."/>
            <person name="Nolan M."/>
            <person name="Lapidus A."/>
            <person name="Glavina Del Rio T."/>
            <person name="Copeland A."/>
            <person name="Tice H."/>
            <person name="Cheng J.F."/>
            <person name="Lucas S."/>
            <person name="Land M."/>
            <person name="Chen F."/>
            <person name="Bruce D."/>
            <person name="Goodwin L."/>
            <person name="Pitluck S."/>
            <person name="Ivanova N."/>
            <person name="Mavromatis K."/>
            <person name="Mikhailova N."/>
            <person name="Pati A."/>
            <person name="Chen A."/>
            <person name="Palaniappan K."/>
            <person name="Hauser L."/>
            <person name="Chang Y.J."/>
            <person name="Jeffries C.D."/>
            <person name="Munk C."/>
            <person name="Kiss H."/>
            <person name="Chain P."/>
            <person name="Han C."/>
            <person name="Brettin T."/>
            <person name="Detter J.C."/>
            <person name="Schuler E."/>
            <person name="Goker M."/>
            <person name="Rohde M."/>
            <person name="Bristow J."/>
            <person name="Eisen J.A."/>
            <person name="Markowitz V."/>
            <person name="Hugenholtz P."/>
            <person name="Kyrpides N.C."/>
            <person name="Klenk H.P."/>
        </authorList>
    </citation>
    <scope>NUCLEOTIDE SEQUENCE [LARGE SCALE GENOMIC DNA]</scope>
    <source>
        <strain evidence="13">ATCC 49802 / DSM 20745 / S 6022</strain>
    </source>
</reference>
<evidence type="ECO:0000256" key="7">
    <source>
        <dbReference type="PIRSR" id="PIRSR618044-1"/>
    </source>
</evidence>
<dbReference type="GO" id="GO:0009002">
    <property type="term" value="F:serine-type D-Ala-D-Ala carboxypeptidase activity"/>
    <property type="evidence" value="ECO:0007669"/>
    <property type="project" value="UniProtKB-EC"/>
</dbReference>
<evidence type="ECO:0000313" key="12">
    <source>
        <dbReference type="EMBL" id="ACZ37874.1"/>
    </source>
</evidence>
<reference evidence="13" key="1">
    <citation type="submission" date="2009-11" db="EMBL/GenBank/DDBJ databases">
        <title>The complete chromosome 1 of Sphaerobacter thermophilus DSM 20745.</title>
        <authorList>
            <person name="Lucas S."/>
            <person name="Copeland A."/>
            <person name="Lapidus A."/>
            <person name="Glavina del Rio T."/>
            <person name="Dalin E."/>
            <person name="Tice H."/>
            <person name="Bruce D."/>
            <person name="Goodwin L."/>
            <person name="Pitluck S."/>
            <person name="Kyrpides N."/>
            <person name="Mavromatis K."/>
            <person name="Ivanova N."/>
            <person name="Mikhailova N."/>
            <person name="LaButti K.M."/>
            <person name="Clum A."/>
            <person name="Sun H.I."/>
            <person name="Brettin T."/>
            <person name="Detter J.C."/>
            <person name="Han C."/>
            <person name="Larimer F."/>
            <person name="Land M."/>
            <person name="Hauser L."/>
            <person name="Markowitz V."/>
            <person name="Cheng J.F."/>
            <person name="Hugenholtz P."/>
            <person name="Woyke T."/>
            <person name="Wu D."/>
            <person name="Steenblock K."/>
            <person name="Schneider S."/>
            <person name="Pukall R."/>
            <person name="Goeker M."/>
            <person name="Klenk H.P."/>
            <person name="Eisen J.A."/>
        </authorList>
    </citation>
    <scope>NUCLEOTIDE SEQUENCE [LARGE SCALE GENOMIC DNA]</scope>
    <source>
        <strain evidence="13">ATCC 49802 / DSM 20745 / S 6022</strain>
    </source>
</reference>
<evidence type="ECO:0000313" key="13">
    <source>
        <dbReference type="Proteomes" id="UP000002027"/>
    </source>
</evidence>
<evidence type="ECO:0000256" key="10">
    <source>
        <dbReference type="SAM" id="SignalP"/>
    </source>
</evidence>
<dbReference type="SUPFAM" id="SSF56601">
    <property type="entry name" value="beta-lactamase/transpeptidase-like"/>
    <property type="match status" value="1"/>
</dbReference>
<feature type="signal peptide" evidence="10">
    <location>
        <begin position="1"/>
        <end position="22"/>
    </location>
</feature>
<proteinExistence type="inferred from homology"/>
<dbReference type="GO" id="GO:0008360">
    <property type="term" value="P:regulation of cell shape"/>
    <property type="evidence" value="ECO:0007669"/>
    <property type="project" value="UniProtKB-KW"/>
</dbReference>
<evidence type="ECO:0000259" key="11">
    <source>
        <dbReference type="Pfam" id="PF00768"/>
    </source>
</evidence>
<dbReference type="STRING" id="479434.Sthe_0435"/>
<feature type="active site" evidence="7">
    <location>
        <position position="133"/>
    </location>
</feature>
<accession>D1C7P1</accession>
<feature type="domain" description="Peptidase S11 D-alanyl-D-alanine carboxypeptidase A N-terminal" evidence="11">
    <location>
        <begin position="44"/>
        <end position="277"/>
    </location>
</feature>
<dbReference type="PANTHER" id="PTHR21581:SF33">
    <property type="entry name" value="D-ALANYL-D-ALANINE CARBOXYPEPTIDASE DACB"/>
    <property type="match status" value="1"/>
</dbReference>
<protein>
    <submittedName>
        <fullName evidence="12">Serine-type D-Ala-D-Ala carboxypeptidase</fullName>
        <ecNumber evidence="12">3.4.16.4</ecNumber>
    </submittedName>
</protein>
<keyword evidence="3 12" id="KW-0378">Hydrolase</keyword>
<dbReference type="HOGENOM" id="CLU_715533_0_0_0"/>
<gene>
    <name evidence="12" type="ordered locus">Sthe_0435</name>
</gene>
<dbReference type="InterPro" id="IPR012338">
    <property type="entry name" value="Beta-lactam/transpept-like"/>
</dbReference>
<dbReference type="KEGG" id="sti:Sthe_0435"/>
<evidence type="ECO:0000256" key="5">
    <source>
        <dbReference type="ARBA" id="ARBA00022984"/>
    </source>
</evidence>
<sequence length="386" mass="40875">MVAIIATLGLVLAQLITSTAFASAAAVPRPMVVPDAPLAAPVPVPAITARAVLAVDLVTGATLAAVNPDMPYPPASTTKMLTALIVRQHAALDEVITIEPGDLVDEVIYAHVGLRAGDRVAVRDLLAGLLVPSGGDAARALARVVGARLDPAATNPRAAFVAEMNRVARRLGMRSTHFVNPDGRDAPGQRSTARDLAILGAALLKDPFLADVVAQPVTTISVKGPNARDITLWSTNHLLGELGVHGIKTGTTAEDGENLVAVAWRGDHQVITVTLGSAEGERFNDVRALFDALGTHFRWVRLGRDGDHPDLEDRLAADGFRLMTNRTLLLTAEQADRLRYDLRLAPVSSSSPWAIQGEVVFYVGATEVLRLPVYRSGREAGDPSQP</sequence>
<keyword evidence="12" id="KW-0645">Protease</keyword>
<feature type="chain" id="PRO_5003021941" evidence="10">
    <location>
        <begin position="23"/>
        <end position="386"/>
    </location>
</feature>
<dbReference type="PANTHER" id="PTHR21581">
    <property type="entry name" value="D-ALANYL-D-ALANINE CARBOXYPEPTIDASE"/>
    <property type="match status" value="1"/>
</dbReference>
<dbReference type="PRINTS" id="PR00725">
    <property type="entry name" value="DADACBPTASE1"/>
</dbReference>
<evidence type="ECO:0000256" key="8">
    <source>
        <dbReference type="PIRSR" id="PIRSR618044-2"/>
    </source>
</evidence>
<keyword evidence="5" id="KW-0573">Peptidoglycan synthesis</keyword>
<organism evidence="12 13">
    <name type="scientific">Sphaerobacter thermophilus (strain ATCC 49802 / DSM 20745 / KCCM 41009 / NCIMB 13125 / S 6022)</name>
    <dbReference type="NCBI Taxonomy" id="479434"/>
    <lineage>
        <taxon>Bacteria</taxon>
        <taxon>Pseudomonadati</taxon>
        <taxon>Thermomicrobiota</taxon>
        <taxon>Thermomicrobia</taxon>
        <taxon>Sphaerobacterales</taxon>
        <taxon>Sphaerobacterineae</taxon>
        <taxon>Sphaerobacteraceae</taxon>
        <taxon>Sphaerobacter</taxon>
    </lineage>
</organism>
<dbReference type="MEROPS" id="S11.004"/>
<feature type="active site" description="Acyl-ester intermediate" evidence="7">
    <location>
        <position position="76"/>
    </location>
</feature>
<evidence type="ECO:0000256" key="9">
    <source>
        <dbReference type="RuleBase" id="RU004016"/>
    </source>
</evidence>
<dbReference type="Proteomes" id="UP000002027">
    <property type="component" value="Chromosome 1"/>
</dbReference>
<keyword evidence="6" id="KW-0961">Cell wall biogenesis/degradation</keyword>
<feature type="binding site" evidence="8">
    <location>
        <position position="248"/>
    </location>
    <ligand>
        <name>substrate</name>
    </ligand>
</feature>
<dbReference type="GO" id="GO:0006508">
    <property type="term" value="P:proteolysis"/>
    <property type="evidence" value="ECO:0007669"/>
    <property type="project" value="InterPro"/>
</dbReference>